<protein>
    <recommendedName>
        <fullName evidence="9">Annexin</fullName>
    </recommendedName>
</protein>
<evidence type="ECO:0000256" key="5">
    <source>
        <dbReference type="ARBA" id="ARBA00023302"/>
    </source>
</evidence>
<dbReference type="InterPro" id="IPR001464">
    <property type="entry name" value="Annexin"/>
</dbReference>
<keyword evidence="4" id="KW-0041">Annexin</keyword>
<evidence type="ECO:0000256" key="2">
    <source>
        <dbReference type="ARBA" id="ARBA00022737"/>
    </source>
</evidence>
<name>A0A8T3B452_DENNO</name>
<dbReference type="GO" id="GO:0005886">
    <property type="term" value="C:plasma membrane"/>
    <property type="evidence" value="ECO:0007669"/>
    <property type="project" value="TreeGrafter"/>
</dbReference>
<organism evidence="7 8">
    <name type="scientific">Dendrobium nobile</name>
    <name type="common">Orchid</name>
    <dbReference type="NCBI Taxonomy" id="94219"/>
    <lineage>
        <taxon>Eukaryota</taxon>
        <taxon>Viridiplantae</taxon>
        <taxon>Streptophyta</taxon>
        <taxon>Embryophyta</taxon>
        <taxon>Tracheophyta</taxon>
        <taxon>Spermatophyta</taxon>
        <taxon>Magnoliopsida</taxon>
        <taxon>Liliopsida</taxon>
        <taxon>Asparagales</taxon>
        <taxon>Orchidaceae</taxon>
        <taxon>Epidendroideae</taxon>
        <taxon>Malaxideae</taxon>
        <taxon>Dendrobiinae</taxon>
        <taxon>Dendrobium</taxon>
    </lineage>
</organism>
<evidence type="ECO:0000313" key="7">
    <source>
        <dbReference type="EMBL" id="KAI0504357.1"/>
    </source>
</evidence>
<dbReference type="Proteomes" id="UP000829196">
    <property type="component" value="Unassembled WGS sequence"/>
</dbReference>
<feature type="binding site" evidence="6">
    <location>
        <position position="255"/>
    </location>
    <ligand>
        <name>Ca(2+)</name>
        <dbReference type="ChEBI" id="CHEBI:29108"/>
        <label>2</label>
    </ligand>
</feature>
<dbReference type="FunFam" id="1.10.220.10:FF:000008">
    <property type="entry name" value="Annexin"/>
    <property type="match status" value="1"/>
</dbReference>
<feature type="binding site" evidence="6">
    <location>
        <position position="298"/>
    </location>
    <ligand>
        <name>Ca(2+)</name>
        <dbReference type="ChEBI" id="CHEBI:29108"/>
        <label>3</label>
    </ligand>
</feature>
<dbReference type="Pfam" id="PF00191">
    <property type="entry name" value="Annexin"/>
    <property type="match status" value="4"/>
</dbReference>
<dbReference type="SMR" id="A0A8T3B452"/>
<gene>
    <name evidence="7" type="ORF">KFK09_015309</name>
</gene>
<dbReference type="FunFam" id="1.10.220.10:FF:000009">
    <property type="entry name" value="Annexin"/>
    <property type="match status" value="1"/>
</dbReference>
<evidence type="ECO:0000256" key="3">
    <source>
        <dbReference type="ARBA" id="ARBA00022837"/>
    </source>
</evidence>
<dbReference type="PANTHER" id="PTHR10502:SF193">
    <property type="entry name" value="ANNEXIN D8"/>
    <property type="match status" value="1"/>
</dbReference>
<dbReference type="InterPro" id="IPR009118">
    <property type="entry name" value="AnnexinD_plant"/>
</dbReference>
<dbReference type="GO" id="GO:0005544">
    <property type="term" value="F:calcium-dependent phospholipid binding"/>
    <property type="evidence" value="ECO:0007669"/>
    <property type="project" value="UniProtKB-KW"/>
</dbReference>
<evidence type="ECO:0008006" key="9">
    <source>
        <dbReference type="Google" id="ProtNLM"/>
    </source>
</evidence>
<accession>A0A8T3B452</accession>
<proteinExistence type="predicted"/>
<dbReference type="GO" id="GO:0001786">
    <property type="term" value="F:phosphatidylserine binding"/>
    <property type="evidence" value="ECO:0007669"/>
    <property type="project" value="TreeGrafter"/>
</dbReference>
<dbReference type="Gene3D" id="1.10.220.10">
    <property type="entry name" value="Annexin"/>
    <property type="match status" value="4"/>
</dbReference>
<dbReference type="GO" id="GO:0009409">
    <property type="term" value="P:response to cold"/>
    <property type="evidence" value="ECO:0007669"/>
    <property type="project" value="TreeGrafter"/>
</dbReference>
<keyword evidence="1 6" id="KW-0479">Metal-binding</keyword>
<dbReference type="EMBL" id="JAGYWB010000011">
    <property type="protein sequence ID" value="KAI0504357.1"/>
    <property type="molecule type" value="Genomic_DNA"/>
</dbReference>
<evidence type="ECO:0000256" key="6">
    <source>
        <dbReference type="PIRSR" id="PIRSR609118-1"/>
    </source>
</evidence>
<dbReference type="SUPFAM" id="SSF47874">
    <property type="entry name" value="Annexin"/>
    <property type="match status" value="1"/>
</dbReference>
<keyword evidence="2" id="KW-0677">Repeat</keyword>
<feature type="binding site" evidence="6">
    <location>
        <position position="26"/>
    </location>
    <ligand>
        <name>Ca(2+)</name>
        <dbReference type="ChEBI" id="CHEBI:29108"/>
        <label>1</label>
    </ligand>
</feature>
<comment type="caution">
    <text evidence="7">The sequence shown here is derived from an EMBL/GenBank/DDBJ whole genome shotgun (WGS) entry which is preliminary data.</text>
</comment>
<keyword evidence="3 6" id="KW-0106">Calcium</keyword>
<dbReference type="SMART" id="SM00335">
    <property type="entry name" value="ANX"/>
    <property type="match status" value="4"/>
</dbReference>
<evidence type="ECO:0000256" key="4">
    <source>
        <dbReference type="ARBA" id="ARBA00023216"/>
    </source>
</evidence>
<dbReference type="GO" id="GO:0009651">
    <property type="term" value="P:response to salt stress"/>
    <property type="evidence" value="ECO:0007669"/>
    <property type="project" value="TreeGrafter"/>
</dbReference>
<evidence type="ECO:0000313" key="8">
    <source>
        <dbReference type="Proteomes" id="UP000829196"/>
    </source>
</evidence>
<feature type="binding site" evidence="6">
    <location>
        <position position="28"/>
    </location>
    <ligand>
        <name>Ca(2+)</name>
        <dbReference type="ChEBI" id="CHEBI:29108"/>
        <label>1</label>
    </ligand>
</feature>
<dbReference type="PANTHER" id="PTHR10502">
    <property type="entry name" value="ANNEXIN"/>
    <property type="match status" value="1"/>
</dbReference>
<dbReference type="AlphaFoldDB" id="A0A8T3B452"/>
<keyword evidence="5" id="KW-0111">Calcium/phospholipid-binding</keyword>
<feature type="binding site" evidence="6">
    <location>
        <position position="68"/>
    </location>
    <ligand>
        <name>Ca(2+)</name>
        <dbReference type="ChEBI" id="CHEBI:29108"/>
        <label>1</label>
    </ligand>
</feature>
<dbReference type="GO" id="GO:0005737">
    <property type="term" value="C:cytoplasm"/>
    <property type="evidence" value="ECO:0007669"/>
    <property type="project" value="TreeGrafter"/>
</dbReference>
<keyword evidence="8" id="KW-1185">Reference proteome</keyword>
<dbReference type="PRINTS" id="PR00196">
    <property type="entry name" value="ANNEXIN"/>
</dbReference>
<dbReference type="FunFam" id="1.10.220.10:FF:000001">
    <property type="entry name" value="Annexin"/>
    <property type="match status" value="1"/>
</dbReference>
<sequence>MATLTVPSPVPSPVEDAEQLRKACQGWGTDEKKVISVIAHRDAAQRQQIQQAYEELYKEKLSKRLESELTGQFEKAVYRWMFSPLDREAIMAKIALTKGLDYRVIIETSCINSSNHLLAVKQTYQNHYKHSLEEDVASDSNGDLRKLLVGLVSTYRYEGDEVDVRLAHSEANTLHELINKKAFNHDEVIRILTTRSKSQLNATFNKYKDEHGVSILKDLKTGNQDEFVSAIRTAIRCIISPHKYYEKLLRTVLSKSESDEDTLTRVIVTRAEKDLKEIMTLFEKRANVSLEQAIGKHTSGHYKHFLLALVGN</sequence>
<dbReference type="GO" id="GO:0009408">
    <property type="term" value="P:response to heat"/>
    <property type="evidence" value="ECO:0007669"/>
    <property type="project" value="TreeGrafter"/>
</dbReference>
<dbReference type="InterPro" id="IPR037104">
    <property type="entry name" value="Annexin_sf"/>
</dbReference>
<evidence type="ECO:0000256" key="1">
    <source>
        <dbReference type="ARBA" id="ARBA00022723"/>
    </source>
</evidence>
<dbReference type="PROSITE" id="PS51897">
    <property type="entry name" value="ANNEXIN_2"/>
    <property type="match status" value="4"/>
</dbReference>
<dbReference type="InterPro" id="IPR018502">
    <property type="entry name" value="Annexin_repeat"/>
</dbReference>
<reference evidence="7" key="1">
    <citation type="journal article" date="2022" name="Front. Genet.">
        <title>Chromosome-Scale Assembly of the Dendrobium nobile Genome Provides Insights Into the Molecular Mechanism of the Biosynthesis of the Medicinal Active Ingredient of Dendrobium.</title>
        <authorList>
            <person name="Xu Q."/>
            <person name="Niu S.-C."/>
            <person name="Li K.-L."/>
            <person name="Zheng P.-J."/>
            <person name="Zhang X.-J."/>
            <person name="Jia Y."/>
            <person name="Liu Y."/>
            <person name="Niu Y.-X."/>
            <person name="Yu L.-H."/>
            <person name="Chen D.-F."/>
            <person name="Zhang G.-Q."/>
        </authorList>
    </citation>
    <scope>NUCLEOTIDE SEQUENCE</scope>
    <source>
        <tissue evidence="7">Leaf</tissue>
    </source>
</reference>
<dbReference type="OrthoDB" id="37886at2759"/>
<dbReference type="GO" id="GO:0005509">
    <property type="term" value="F:calcium ion binding"/>
    <property type="evidence" value="ECO:0007669"/>
    <property type="project" value="InterPro"/>
</dbReference>
<dbReference type="GO" id="GO:0009414">
    <property type="term" value="P:response to water deprivation"/>
    <property type="evidence" value="ECO:0007669"/>
    <property type="project" value="TreeGrafter"/>
</dbReference>
<dbReference type="PRINTS" id="PR01814">
    <property type="entry name" value="ANNEXINPLANT"/>
</dbReference>